<reference evidence="1 2" key="1">
    <citation type="submission" date="2024-04" db="EMBL/GenBank/DDBJ databases">
        <title>Isolation and characterization of novel acetogenic strains of the genera Terrisporobacter and Acetoanaerobium.</title>
        <authorList>
            <person name="Boeer T."/>
            <person name="Schueler M.A."/>
            <person name="Lueschen A."/>
            <person name="Eysell L."/>
            <person name="Droege J."/>
            <person name="Heinemann M."/>
            <person name="Engelhardt L."/>
            <person name="Basen M."/>
            <person name="Daniel R."/>
        </authorList>
    </citation>
    <scope>NUCLEOTIDE SEQUENCE [LARGE SCALE GENOMIC DNA]</scope>
    <source>
        <strain evidence="1 2">ELB</strain>
    </source>
</reference>
<evidence type="ECO:0008006" key="3">
    <source>
        <dbReference type="Google" id="ProtNLM"/>
    </source>
</evidence>
<gene>
    <name evidence="1" type="ORF">TPELB_07370</name>
</gene>
<dbReference type="RefSeq" id="WP_343338560.1">
    <property type="nucleotide sequence ID" value="NZ_CP154622.1"/>
</dbReference>
<keyword evidence="2" id="KW-1185">Reference proteome</keyword>
<dbReference type="Proteomes" id="UP001477947">
    <property type="component" value="Chromosome"/>
</dbReference>
<dbReference type="InterPro" id="IPR051172">
    <property type="entry name" value="Chlamydia_OmcB"/>
</dbReference>
<evidence type="ECO:0000313" key="1">
    <source>
        <dbReference type="EMBL" id="XAM40435.1"/>
    </source>
</evidence>
<protein>
    <recommendedName>
        <fullName evidence="3">DUF11 domain-containing protein</fullName>
    </recommendedName>
</protein>
<organism evidence="1 2">
    <name type="scientific">Terrisporobacter petrolearius</name>
    <dbReference type="NCBI Taxonomy" id="1460447"/>
    <lineage>
        <taxon>Bacteria</taxon>
        <taxon>Bacillati</taxon>
        <taxon>Bacillota</taxon>
        <taxon>Clostridia</taxon>
        <taxon>Peptostreptococcales</taxon>
        <taxon>Peptostreptococcaceae</taxon>
        <taxon>Terrisporobacter</taxon>
    </lineage>
</organism>
<dbReference type="EMBL" id="CP154622">
    <property type="protein sequence ID" value="XAM40435.1"/>
    <property type="molecule type" value="Genomic_DNA"/>
</dbReference>
<sequence length="302" mass="34570">MRVINECRVDFQYKLSTQSPVVIKTIASNMVSTDIVKDIIKIEKYTNKRSSCAFDILTYTICIKNISKYVVTNVFFRDKIPGGTRFIENTVTINNTKRRCINPNSGFRLWDIDPEEIIKITFKVVVLPNCFCNTINNFSTIEHDYIYNIEKPPTRIVIESNKVKTKIKNKVFKTVLVDNKLEVCDKIQKIIDIKVEARIIDTKIAISPANDIYANCNDSLCTLVVLGSIEYELNFTVDCNGKKRENKCKSYCNIFGFSTYMVAPVGITYLDKNNIKVKIESICSDLLDTNTVFISTGLLLYY</sequence>
<dbReference type="PANTHER" id="PTHR34819:SF3">
    <property type="entry name" value="CELL SURFACE PROTEIN"/>
    <property type="match status" value="1"/>
</dbReference>
<proteinExistence type="predicted"/>
<accession>A0ABZ3FCR5</accession>
<dbReference type="PANTHER" id="PTHR34819">
    <property type="entry name" value="LARGE CYSTEINE-RICH PERIPLASMIC PROTEIN OMCB"/>
    <property type="match status" value="1"/>
</dbReference>
<name>A0ABZ3FCR5_9FIRM</name>
<dbReference type="NCBIfam" id="TIGR01451">
    <property type="entry name" value="B_ant_repeat"/>
    <property type="match status" value="1"/>
</dbReference>
<evidence type="ECO:0000313" key="2">
    <source>
        <dbReference type="Proteomes" id="UP001477947"/>
    </source>
</evidence>
<dbReference type="InterPro" id="IPR047589">
    <property type="entry name" value="DUF11_rpt"/>
</dbReference>